<keyword evidence="3" id="KW-1185">Reference proteome</keyword>
<proteinExistence type="predicted"/>
<gene>
    <name evidence="2" type="ORF">PG994_014494</name>
</gene>
<feature type="region of interest" description="Disordered" evidence="1">
    <location>
        <begin position="79"/>
        <end position="100"/>
    </location>
</feature>
<dbReference type="Proteomes" id="UP001480595">
    <property type="component" value="Unassembled WGS sequence"/>
</dbReference>
<organism evidence="2 3">
    <name type="scientific">Apiospora phragmitis</name>
    <dbReference type="NCBI Taxonomy" id="2905665"/>
    <lineage>
        <taxon>Eukaryota</taxon>
        <taxon>Fungi</taxon>
        <taxon>Dikarya</taxon>
        <taxon>Ascomycota</taxon>
        <taxon>Pezizomycotina</taxon>
        <taxon>Sordariomycetes</taxon>
        <taxon>Xylariomycetidae</taxon>
        <taxon>Amphisphaeriales</taxon>
        <taxon>Apiosporaceae</taxon>
        <taxon>Apiospora</taxon>
    </lineage>
</organism>
<name>A0ABR1T4I1_9PEZI</name>
<comment type="caution">
    <text evidence="2">The sequence shown here is derived from an EMBL/GenBank/DDBJ whole genome shotgun (WGS) entry which is preliminary data.</text>
</comment>
<dbReference type="EMBL" id="JAQQWL010000015">
    <property type="protein sequence ID" value="KAK8041487.1"/>
    <property type="molecule type" value="Genomic_DNA"/>
</dbReference>
<evidence type="ECO:0000256" key="1">
    <source>
        <dbReference type="SAM" id="MobiDB-lite"/>
    </source>
</evidence>
<protein>
    <submittedName>
        <fullName evidence="2">Uncharacterized protein</fullName>
    </submittedName>
</protein>
<dbReference type="GeneID" id="92098966"/>
<dbReference type="RefSeq" id="XP_066709032.1">
    <property type="nucleotide sequence ID" value="XM_066865903.1"/>
</dbReference>
<reference evidence="2 3" key="1">
    <citation type="submission" date="2023-01" db="EMBL/GenBank/DDBJ databases">
        <title>Analysis of 21 Apiospora genomes using comparative genomics revels a genus with tremendous synthesis potential of carbohydrate active enzymes and secondary metabolites.</title>
        <authorList>
            <person name="Sorensen T."/>
        </authorList>
    </citation>
    <scope>NUCLEOTIDE SEQUENCE [LARGE SCALE GENOMIC DNA]</scope>
    <source>
        <strain evidence="2 3">CBS 135458</strain>
    </source>
</reference>
<evidence type="ECO:0000313" key="2">
    <source>
        <dbReference type="EMBL" id="KAK8041487.1"/>
    </source>
</evidence>
<sequence length="110" mass="12206">MSIVATSQLPSMVWFHATLACSIEVLYCRTIVYFVGSWNGLSSFSRSTNLVTPLWALASHRLCSPVPIYGSHDLVEVSFDDPYGQRGDQEEPDNAPDDGANILRSEVVLW</sequence>
<accession>A0ABR1T4I1</accession>
<evidence type="ECO:0000313" key="3">
    <source>
        <dbReference type="Proteomes" id="UP001480595"/>
    </source>
</evidence>